<proteinExistence type="predicted"/>
<dbReference type="EMBL" id="CADCTW010000053">
    <property type="protein sequence ID" value="CAA9307213.1"/>
    <property type="molecule type" value="Genomic_DNA"/>
</dbReference>
<organism evidence="2">
    <name type="scientific">uncultured Gemmatimonadota bacterium</name>
    <dbReference type="NCBI Taxonomy" id="203437"/>
    <lineage>
        <taxon>Bacteria</taxon>
        <taxon>Pseudomonadati</taxon>
        <taxon>Gemmatimonadota</taxon>
        <taxon>environmental samples</taxon>
    </lineage>
</organism>
<dbReference type="AlphaFoldDB" id="A0A6J4KIV0"/>
<reference evidence="2" key="1">
    <citation type="submission" date="2020-02" db="EMBL/GenBank/DDBJ databases">
        <authorList>
            <person name="Meier V. D."/>
        </authorList>
    </citation>
    <scope>NUCLEOTIDE SEQUENCE</scope>
    <source>
        <strain evidence="2">AVDCRST_MAG68</strain>
    </source>
</reference>
<sequence>MGDRSRGAIARRAPNGGVTQRHRGTEKDRSLCLCVSV</sequence>
<gene>
    <name evidence="2" type="ORF">AVDCRST_MAG68-951</name>
</gene>
<feature type="region of interest" description="Disordered" evidence="1">
    <location>
        <begin position="1"/>
        <end position="29"/>
    </location>
</feature>
<protein>
    <submittedName>
        <fullName evidence="2">Uncharacterized protein</fullName>
    </submittedName>
</protein>
<name>A0A6J4KIV0_9BACT</name>
<evidence type="ECO:0000256" key="1">
    <source>
        <dbReference type="SAM" id="MobiDB-lite"/>
    </source>
</evidence>
<evidence type="ECO:0000313" key="2">
    <source>
        <dbReference type="EMBL" id="CAA9307213.1"/>
    </source>
</evidence>
<accession>A0A6J4KIV0</accession>